<organism evidence="2">
    <name type="scientific">Acromyrmex echinatior</name>
    <name type="common">Panamanian leafcutter ant</name>
    <name type="synonym">Acromyrmex octospinosus echinatior</name>
    <dbReference type="NCBI Taxonomy" id="103372"/>
    <lineage>
        <taxon>Eukaryota</taxon>
        <taxon>Metazoa</taxon>
        <taxon>Ecdysozoa</taxon>
        <taxon>Arthropoda</taxon>
        <taxon>Hexapoda</taxon>
        <taxon>Insecta</taxon>
        <taxon>Pterygota</taxon>
        <taxon>Neoptera</taxon>
        <taxon>Endopterygota</taxon>
        <taxon>Hymenoptera</taxon>
        <taxon>Apocrita</taxon>
        <taxon>Aculeata</taxon>
        <taxon>Formicoidea</taxon>
        <taxon>Formicidae</taxon>
        <taxon>Myrmicinae</taxon>
        <taxon>Acromyrmex</taxon>
    </lineage>
</organism>
<dbReference type="AlphaFoldDB" id="F4WVR2"/>
<accession>F4WVR2</accession>
<dbReference type="InParanoid" id="F4WVR2"/>
<name>F4WVR2_ACREC</name>
<evidence type="ECO:0000313" key="2">
    <source>
        <dbReference type="Proteomes" id="UP000007755"/>
    </source>
</evidence>
<keyword evidence="2" id="KW-1185">Reference proteome</keyword>
<proteinExistence type="predicted"/>
<gene>
    <name evidence="1" type="ORF">G5I_10012</name>
</gene>
<reference evidence="1" key="1">
    <citation type="submission" date="2011-02" db="EMBL/GenBank/DDBJ databases">
        <title>The genome of the leaf-cutting ant Acromyrmex echinatior suggests key adaptations to social evolution and fungus farming.</title>
        <authorList>
            <person name="Nygaard S."/>
            <person name="Zhang G."/>
        </authorList>
    </citation>
    <scope>NUCLEOTIDE SEQUENCE</scope>
</reference>
<evidence type="ECO:0000313" key="1">
    <source>
        <dbReference type="EMBL" id="EGI61732.1"/>
    </source>
</evidence>
<protein>
    <submittedName>
        <fullName evidence="1">Uncharacterized protein</fullName>
    </submittedName>
</protein>
<dbReference type="Proteomes" id="UP000007755">
    <property type="component" value="Unassembled WGS sequence"/>
</dbReference>
<sequence length="95" mass="11086">MRSQNFNLGSSNKEDHFASVCFKKVSSLLHLPEEESKREGETLRIRYRPRAFVYRTLALDEGEMKKGSGMTVRAFQDFRDKLHGIVEFTKRNDIC</sequence>
<dbReference type="EMBL" id="GL888393">
    <property type="protein sequence ID" value="EGI61732.1"/>
    <property type="molecule type" value="Genomic_DNA"/>
</dbReference>